<organism evidence="1 2">
    <name type="scientific">Caballeronia sordidicola</name>
    <name type="common">Burkholderia sordidicola</name>
    <dbReference type="NCBI Taxonomy" id="196367"/>
    <lineage>
        <taxon>Bacteria</taxon>
        <taxon>Pseudomonadati</taxon>
        <taxon>Pseudomonadota</taxon>
        <taxon>Betaproteobacteria</taxon>
        <taxon>Burkholderiales</taxon>
        <taxon>Burkholderiaceae</taxon>
        <taxon>Caballeronia</taxon>
    </lineage>
</organism>
<sequence length="37" mass="4152">MFNYLRCNNAEFVGVHFDAPRVGEIVDLHQGTGFLSP</sequence>
<accession>A0A2C9XWV9</accession>
<dbReference type="EMBL" id="NBTZ01000158">
    <property type="protein sequence ID" value="OTP66953.1"/>
    <property type="molecule type" value="Genomic_DNA"/>
</dbReference>
<evidence type="ECO:0000313" key="2">
    <source>
        <dbReference type="Proteomes" id="UP000195221"/>
    </source>
</evidence>
<name>A0A2C9XWV9_CABSO</name>
<evidence type="ECO:0000313" key="1">
    <source>
        <dbReference type="EMBL" id="OTP66953.1"/>
    </source>
</evidence>
<comment type="caution">
    <text evidence="1">The sequence shown here is derived from an EMBL/GenBank/DDBJ whole genome shotgun (WGS) entry which is preliminary data.</text>
</comment>
<protein>
    <submittedName>
        <fullName evidence="1">Uncharacterized protein</fullName>
    </submittedName>
</protein>
<proteinExistence type="predicted"/>
<dbReference type="Proteomes" id="UP000195221">
    <property type="component" value="Unassembled WGS sequence"/>
</dbReference>
<reference evidence="1 2" key="1">
    <citation type="submission" date="2017-03" db="EMBL/GenBank/DDBJ databases">
        <title>Genome analysis of strain PAMC 26577.</title>
        <authorList>
            <person name="Oh H.-M."/>
            <person name="Yang J.-A."/>
        </authorList>
    </citation>
    <scope>NUCLEOTIDE SEQUENCE [LARGE SCALE GENOMIC DNA]</scope>
    <source>
        <strain evidence="1 2">PAMC 26577</strain>
    </source>
</reference>
<gene>
    <name evidence="1" type="ORF">PAMC26577_37060</name>
</gene>
<dbReference type="AlphaFoldDB" id="A0A2C9XWV9"/>